<reference evidence="1 2" key="1">
    <citation type="submission" date="2019-08" db="EMBL/GenBank/DDBJ databases">
        <title>A chromosome-level genome assembly, high-density linkage maps, and genome scans reveal the genomic architecture of hybrid incompatibilities underlying speciation via character displacement in darters (Percidae: Etheostominae).</title>
        <authorList>
            <person name="Moran R.L."/>
            <person name="Catchen J.M."/>
            <person name="Fuller R.C."/>
        </authorList>
    </citation>
    <scope>NUCLEOTIDE SEQUENCE [LARGE SCALE GENOMIC DNA]</scope>
    <source>
        <strain evidence="1">EspeVRDwgs_2016</strain>
        <tissue evidence="1">Muscle</tissue>
    </source>
</reference>
<evidence type="ECO:0000313" key="2">
    <source>
        <dbReference type="Proteomes" id="UP000327493"/>
    </source>
</evidence>
<evidence type="ECO:0000313" key="1">
    <source>
        <dbReference type="EMBL" id="KAA8595657.1"/>
    </source>
</evidence>
<protein>
    <submittedName>
        <fullName evidence="1">Uncharacterized protein</fullName>
    </submittedName>
</protein>
<dbReference type="EMBL" id="VOFY01000001">
    <property type="protein sequence ID" value="KAA8595657.1"/>
    <property type="molecule type" value="Genomic_DNA"/>
</dbReference>
<keyword evidence="2" id="KW-1185">Reference proteome</keyword>
<dbReference type="AlphaFoldDB" id="A0A5J5DQC9"/>
<name>A0A5J5DQC9_9PERO</name>
<gene>
    <name evidence="1" type="ORF">FQN60_010948</name>
</gene>
<comment type="caution">
    <text evidence="1">The sequence shown here is derived from an EMBL/GenBank/DDBJ whole genome shotgun (WGS) entry which is preliminary data.</text>
</comment>
<dbReference type="Proteomes" id="UP000327493">
    <property type="component" value="Chromosome 1"/>
</dbReference>
<organism evidence="1 2">
    <name type="scientific">Etheostoma spectabile</name>
    <name type="common">orangethroat darter</name>
    <dbReference type="NCBI Taxonomy" id="54343"/>
    <lineage>
        <taxon>Eukaryota</taxon>
        <taxon>Metazoa</taxon>
        <taxon>Chordata</taxon>
        <taxon>Craniata</taxon>
        <taxon>Vertebrata</taxon>
        <taxon>Euteleostomi</taxon>
        <taxon>Actinopterygii</taxon>
        <taxon>Neopterygii</taxon>
        <taxon>Teleostei</taxon>
        <taxon>Neoteleostei</taxon>
        <taxon>Acanthomorphata</taxon>
        <taxon>Eupercaria</taxon>
        <taxon>Perciformes</taxon>
        <taxon>Percoidei</taxon>
        <taxon>Percidae</taxon>
        <taxon>Etheostomatinae</taxon>
        <taxon>Etheostoma</taxon>
    </lineage>
</organism>
<proteinExistence type="predicted"/>
<accession>A0A5J5DQC9</accession>
<sequence>MAGVLLRESFGVTFHPDKPVPVEVADWEAVDINILTFFHYVCYTNPEILGSWSTPLCIVSQVGQYLFATPASPSVNSPPATTSQAGTSHHLLLQLHLNEEARKTAFLVRDGRLELKWSKEKQRTRRTGRARRAMSEASGSYTVITEDRAFKPRDERGFWRIIKSSLTYHQIQEIQATATKNN</sequence>